<keyword evidence="1" id="KW-0472">Membrane</keyword>
<name>A0A840V0Z9_9BACT</name>
<proteinExistence type="predicted"/>
<evidence type="ECO:0000313" key="4">
    <source>
        <dbReference type="Proteomes" id="UP000539642"/>
    </source>
</evidence>
<evidence type="ECO:0000313" key="3">
    <source>
        <dbReference type="EMBL" id="MBB5348538.1"/>
    </source>
</evidence>
<dbReference type="Pfam" id="PF09990">
    <property type="entry name" value="DUF2231"/>
    <property type="match status" value="1"/>
</dbReference>
<comment type="caution">
    <text evidence="3">The sequence shown here is derived from an EMBL/GenBank/DDBJ whole genome shotgun (WGS) entry which is preliminary data.</text>
</comment>
<sequence length="217" mass="23589">MRRWKCKVCGYIHEGAEPPEKCPICMADRTQFAEIDANGDEITAAPVEEPKPAPVPQETVAVPAPRQSRFGGMLAKLVLGLHLHPISVHFPNGLLPASVVFLAIGIFLGLAAFGEAAFFNMIFVLAMMPVVMVTGYLEWQRRYQGAKTFLFLVKISCSIVVLLCLLALVIWRFIDPTVTDPASTDRLLYLGISLVMLVAAAIAGHLGGKLVFAGRGR</sequence>
<feature type="transmembrane region" description="Helical" evidence="1">
    <location>
        <begin position="186"/>
        <end position="207"/>
    </location>
</feature>
<dbReference type="Pfam" id="PF21349">
    <property type="entry name" value="RUBY_RBDX"/>
    <property type="match status" value="1"/>
</dbReference>
<dbReference type="SUPFAM" id="SSF57802">
    <property type="entry name" value="Rubredoxin-like"/>
    <property type="match status" value="1"/>
</dbReference>
<organism evidence="3 4">
    <name type="scientific">Desulfoprunum benzoelyticum</name>
    <dbReference type="NCBI Taxonomy" id="1506996"/>
    <lineage>
        <taxon>Bacteria</taxon>
        <taxon>Pseudomonadati</taxon>
        <taxon>Thermodesulfobacteriota</taxon>
        <taxon>Desulfobulbia</taxon>
        <taxon>Desulfobulbales</taxon>
        <taxon>Desulfobulbaceae</taxon>
        <taxon>Desulfoprunum</taxon>
    </lineage>
</organism>
<feature type="transmembrane region" description="Helical" evidence="1">
    <location>
        <begin position="93"/>
        <end position="112"/>
    </location>
</feature>
<reference evidence="3 4" key="1">
    <citation type="submission" date="2020-08" db="EMBL/GenBank/DDBJ databases">
        <title>Genomic Encyclopedia of Type Strains, Phase IV (KMG-IV): sequencing the most valuable type-strain genomes for metagenomic binning, comparative biology and taxonomic classification.</title>
        <authorList>
            <person name="Goeker M."/>
        </authorList>
    </citation>
    <scope>NUCLEOTIDE SEQUENCE [LARGE SCALE GENOMIC DNA]</scope>
    <source>
        <strain evidence="3 4">DSM 28570</strain>
    </source>
</reference>
<gene>
    <name evidence="3" type="ORF">HNQ81_002274</name>
</gene>
<evidence type="ECO:0000259" key="2">
    <source>
        <dbReference type="PROSITE" id="PS50903"/>
    </source>
</evidence>
<dbReference type="Gene3D" id="2.20.28.10">
    <property type="match status" value="1"/>
</dbReference>
<dbReference type="EMBL" id="JACHEO010000012">
    <property type="protein sequence ID" value="MBB5348538.1"/>
    <property type="molecule type" value="Genomic_DNA"/>
</dbReference>
<protein>
    <submittedName>
        <fullName evidence="3">Putative membrane protein/rubredoxin</fullName>
    </submittedName>
</protein>
<dbReference type="RefSeq" id="WP_221270861.1">
    <property type="nucleotide sequence ID" value="NZ_JACHEO010000012.1"/>
</dbReference>
<keyword evidence="1" id="KW-0812">Transmembrane</keyword>
<feature type="transmembrane region" description="Helical" evidence="1">
    <location>
        <begin position="149"/>
        <end position="174"/>
    </location>
</feature>
<dbReference type="InterPro" id="IPR024934">
    <property type="entry name" value="Rubredoxin-like_dom"/>
</dbReference>
<feature type="transmembrane region" description="Helical" evidence="1">
    <location>
        <begin position="118"/>
        <end position="137"/>
    </location>
</feature>
<dbReference type="PROSITE" id="PS50903">
    <property type="entry name" value="RUBREDOXIN_LIKE"/>
    <property type="match status" value="1"/>
</dbReference>
<dbReference type="GO" id="GO:0005506">
    <property type="term" value="F:iron ion binding"/>
    <property type="evidence" value="ECO:0007669"/>
    <property type="project" value="InterPro"/>
</dbReference>
<dbReference type="Proteomes" id="UP000539642">
    <property type="component" value="Unassembled WGS sequence"/>
</dbReference>
<dbReference type="InterPro" id="IPR019251">
    <property type="entry name" value="DUF2231_TM"/>
</dbReference>
<evidence type="ECO:0000256" key="1">
    <source>
        <dbReference type="SAM" id="Phobius"/>
    </source>
</evidence>
<dbReference type="InterPro" id="IPR048574">
    <property type="entry name" value="RUBY_RBDX"/>
</dbReference>
<accession>A0A840V0Z9</accession>
<keyword evidence="4" id="KW-1185">Reference proteome</keyword>
<dbReference type="CDD" id="cd00350">
    <property type="entry name" value="rubredoxin_like"/>
    <property type="match status" value="1"/>
</dbReference>
<keyword evidence="1" id="KW-1133">Transmembrane helix</keyword>
<dbReference type="AlphaFoldDB" id="A0A840V0Z9"/>
<feature type="domain" description="Rubredoxin-like" evidence="2">
    <location>
        <begin position="1"/>
        <end position="35"/>
    </location>
</feature>